<organism evidence="1">
    <name type="scientific">Saccharum officinarum</name>
    <name type="common">Sugarcane</name>
    <dbReference type="NCBI Taxonomy" id="4547"/>
    <lineage>
        <taxon>Eukaryota</taxon>
        <taxon>Viridiplantae</taxon>
        <taxon>Streptophyta</taxon>
        <taxon>Embryophyta</taxon>
        <taxon>Tracheophyta</taxon>
        <taxon>Spermatophyta</taxon>
        <taxon>Magnoliopsida</taxon>
        <taxon>Liliopsida</taxon>
        <taxon>Poales</taxon>
        <taxon>Poaceae</taxon>
        <taxon>PACMAD clade</taxon>
        <taxon>Panicoideae</taxon>
        <taxon>Andropogonodae</taxon>
        <taxon>Andropogoneae</taxon>
        <taxon>Saccharinae</taxon>
        <taxon>Saccharum</taxon>
        <taxon>Saccharum officinarum species complex</taxon>
    </lineage>
</organism>
<name>A0A678T6D7_SACOF</name>
<accession>A0A678T6D7</accession>
<dbReference type="EMBL" id="MH182561">
    <property type="protein sequence ID" value="AWA45037.1"/>
    <property type="molecule type" value="Genomic_DNA"/>
</dbReference>
<proteinExistence type="predicted"/>
<reference evidence="1" key="1">
    <citation type="submission" date="2018-04" db="EMBL/GenBank/DDBJ databases">
        <title>Comparative Analysis of Homologous Sequences of Saccharum officinarum and Saccharum spontaneum Reveals Independent Polyploidization Events.</title>
        <authorList>
            <person name="Sharma A."/>
            <person name="Song J."/>
            <person name="Lin Q."/>
            <person name="Singh R."/>
            <person name="Ramos N."/>
            <person name="Wang K."/>
            <person name="Zhang J."/>
            <person name="Ming R."/>
            <person name="Yu Q."/>
        </authorList>
    </citation>
    <scope>NUCLEOTIDE SEQUENCE</scope>
</reference>
<protein>
    <submittedName>
        <fullName evidence="1">UPI0001A8668F related cluster</fullName>
    </submittedName>
</protein>
<evidence type="ECO:0000313" key="1">
    <source>
        <dbReference type="EMBL" id="AWA45037.1"/>
    </source>
</evidence>
<gene>
    <name evidence="1" type="ORF">SO77P16_000001</name>
</gene>
<sequence length="256" mass="29140">MQWQFVKNQMKAGFCGNTPPSYLKHTAYAIHGQNSPIMWGESVFCERLGGYNPWGQIPALEEKVGEWTNEHPVTWNVGIGPAASFVPTLTRLLFERTKDELYGPYDHIIHVRLPPAAATSTSSSTDQHRLAFEVLMEMEKTLGIPLPGDIKQLFTEESYFGYGAISDYLMLQRDWTVLIKEALRDAARSIHSMLQDQGDIAFWLHVAQHCLYYGILYHPLQGSNDNDCPVTSDELVRCWVAELLFSTRRTTKLERS</sequence>
<dbReference type="AlphaFoldDB" id="A0A678T6D7"/>